<evidence type="ECO:0000256" key="3">
    <source>
        <dbReference type="ARBA" id="ARBA00022454"/>
    </source>
</evidence>
<dbReference type="EMBL" id="KB705478">
    <property type="protein sequence ID" value="EMR72298.1"/>
    <property type="molecule type" value="Genomic_DNA"/>
</dbReference>
<keyword evidence="6" id="KW-0949">S-adenosyl-L-methionine</keyword>
<evidence type="ECO:0000256" key="7">
    <source>
        <dbReference type="ARBA" id="ARBA00023242"/>
    </source>
</evidence>
<dbReference type="GO" id="GO:0005634">
    <property type="term" value="C:nucleus"/>
    <property type="evidence" value="ECO:0007669"/>
    <property type="project" value="UniProtKB-SubCell"/>
</dbReference>
<feature type="domain" description="SET" evidence="9">
    <location>
        <begin position="480"/>
        <end position="596"/>
    </location>
</feature>
<dbReference type="AlphaFoldDB" id="M7T5X8"/>
<dbReference type="InterPro" id="IPR003616">
    <property type="entry name" value="Post-SET_dom"/>
</dbReference>
<dbReference type="PROSITE" id="PS50868">
    <property type="entry name" value="POST_SET"/>
    <property type="match status" value="1"/>
</dbReference>
<dbReference type="Proteomes" id="UP000012174">
    <property type="component" value="Unassembled WGS sequence"/>
</dbReference>
<evidence type="ECO:0000256" key="4">
    <source>
        <dbReference type="ARBA" id="ARBA00022603"/>
    </source>
</evidence>
<evidence type="ECO:0000313" key="12">
    <source>
        <dbReference type="Proteomes" id="UP000012174"/>
    </source>
</evidence>
<dbReference type="KEGG" id="ela:UCREL1_654"/>
<dbReference type="SMART" id="SM00317">
    <property type="entry name" value="SET"/>
    <property type="match status" value="1"/>
</dbReference>
<dbReference type="GO" id="GO:0032259">
    <property type="term" value="P:methylation"/>
    <property type="evidence" value="ECO:0007669"/>
    <property type="project" value="UniProtKB-KW"/>
</dbReference>
<dbReference type="SUPFAM" id="SSF82199">
    <property type="entry name" value="SET domain"/>
    <property type="match status" value="1"/>
</dbReference>
<feature type="domain" description="Post-SET" evidence="10">
    <location>
        <begin position="604"/>
        <end position="620"/>
    </location>
</feature>
<gene>
    <name evidence="11" type="ORF">UCREL1_654</name>
</gene>
<evidence type="ECO:0000313" key="11">
    <source>
        <dbReference type="EMBL" id="EMR72298.1"/>
    </source>
</evidence>
<evidence type="ECO:0000256" key="5">
    <source>
        <dbReference type="ARBA" id="ARBA00022679"/>
    </source>
</evidence>
<name>M7T5X8_EUTLA</name>
<feature type="region of interest" description="Disordered" evidence="8">
    <location>
        <begin position="307"/>
        <end position="345"/>
    </location>
</feature>
<evidence type="ECO:0000256" key="1">
    <source>
        <dbReference type="ARBA" id="ARBA00004123"/>
    </source>
</evidence>
<comment type="subcellular location">
    <subcellularLocation>
        <location evidence="2">Chromosome</location>
    </subcellularLocation>
    <subcellularLocation>
        <location evidence="1">Nucleus</location>
    </subcellularLocation>
</comment>
<evidence type="ECO:0000256" key="2">
    <source>
        <dbReference type="ARBA" id="ARBA00004286"/>
    </source>
</evidence>
<feature type="region of interest" description="Disordered" evidence="8">
    <location>
        <begin position="621"/>
        <end position="641"/>
    </location>
</feature>
<keyword evidence="7" id="KW-0539">Nucleus</keyword>
<dbReference type="GO" id="GO:0005694">
    <property type="term" value="C:chromosome"/>
    <property type="evidence" value="ECO:0007669"/>
    <property type="project" value="UniProtKB-SubCell"/>
</dbReference>
<dbReference type="InterPro" id="IPR001214">
    <property type="entry name" value="SET_dom"/>
</dbReference>
<dbReference type="eggNOG" id="KOG1083">
    <property type="taxonomic scope" value="Eukaryota"/>
</dbReference>
<feature type="region of interest" description="Disordered" evidence="8">
    <location>
        <begin position="711"/>
        <end position="743"/>
    </location>
</feature>
<feature type="compositionally biased region" description="Basic and acidic residues" evidence="8">
    <location>
        <begin position="622"/>
        <end position="639"/>
    </location>
</feature>
<evidence type="ECO:0000259" key="9">
    <source>
        <dbReference type="PROSITE" id="PS50280"/>
    </source>
</evidence>
<dbReference type="GO" id="GO:0008168">
    <property type="term" value="F:methyltransferase activity"/>
    <property type="evidence" value="ECO:0007669"/>
    <property type="project" value="UniProtKB-KW"/>
</dbReference>
<reference evidence="12" key="1">
    <citation type="journal article" date="2013" name="Genome Announc.">
        <title>Draft genome sequence of the grapevine dieback fungus Eutypa lata UCR-EL1.</title>
        <authorList>
            <person name="Blanco-Ulate B."/>
            <person name="Rolshausen P.E."/>
            <person name="Cantu D."/>
        </authorList>
    </citation>
    <scope>NUCLEOTIDE SEQUENCE [LARGE SCALE GENOMIC DNA]</scope>
    <source>
        <strain evidence="12">UCR-EL1</strain>
    </source>
</reference>
<evidence type="ECO:0000256" key="8">
    <source>
        <dbReference type="SAM" id="MobiDB-lite"/>
    </source>
</evidence>
<dbReference type="STRING" id="1287681.M7T5X8"/>
<feature type="compositionally biased region" description="Basic and acidic residues" evidence="8">
    <location>
        <begin position="266"/>
        <end position="284"/>
    </location>
</feature>
<proteinExistence type="predicted"/>
<feature type="compositionally biased region" description="Polar residues" evidence="8">
    <location>
        <begin position="213"/>
        <end position="225"/>
    </location>
</feature>
<keyword evidence="12" id="KW-1185">Reference proteome</keyword>
<dbReference type="InterPro" id="IPR046341">
    <property type="entry name" value="SET_dom_sf"/>
</dbReference>
<sequence>MESLPTLSSTRALSSESSFSAGGAADTFSHVASLSSTPPTTAADSISLASEDATKQENVVATETIDESITSVEVDVDGDSKVHVHVHVHSEESAQPVAEAVTPTSTPPRPVDDSTLELPQPQPIPGTPISTPSSERARRQRANAPIYNLAKLSGTAMHGKRRANGDIVAERRRRTVSGDANFKSLDNGSASVESVDKSAGEAAQGGIDALDLATTTRGSKPQSQKPNKKETKKNDSSARRISTRSAGPEPDTLARKLTSLGKRSRKTFEKGMSKMSRELRRLQDTNEYSGVDTKPVIYTTWVNGKYMDDDELEPEPPKKKAKVSESPKKAAPEPEPVEEQAPVVQKKRVKQWLDRGLYAGQESPMDIYKGLTTAEKKKLSQLPELAPSGKVNNALPMPIFNGLRILLEGKDFKLPFDVCNPLPPGQPKPDEWRKMTKNRFVGDAGAYWKKTPHFKDYQSKCNRAFARLQERTKAGGKFRVGVEVIKTDDRGYGIRSNRCFEPNQIIMEYTGEIITEEECDRRMNEKYKNNQCYYLMSFDQNMIIDATTGSIARFVNHSCEPNCRMIKWIVSGQPRMALFAGDRPITTGEELTYDYKFDPFSAKNVQKCLCGSAKCRGVLGPKPKEPKQLKPKDSKEALKKTVQKGVAAGKRKFAEMLGEKDAEVEASTKKRKIKSPVKPAPAKKITTSYGAIKAKTAAAALKRSMSKISANTKSALGGKGANSAKSPKAKKSPKKAPTGKVTTIKKSSIVKTYKKTKGRKMLKQGVQVQVLLRKATVL</sequence>
<evidence type="ECO:0000256" key="6">
    <source>
        <dbReference type="ARBA" id="ARBA00022691"/>
    </source>
</evidence>
<dbReference type="InterPro" id="IPR050777">
    <property type="entry name" value="SET2_Histone-Lys_MeTrsfase"/>
</dbReference>
<dbReference type="SMART" id="SM00508">
    <property type="entry name" value="PostSET"/>
    <property type="match status" value="1"/>
</dbReference>
<feature type="compositionally biased region" description="Basic and acidic residues" evidence="8">
    <location>
        <begin position="315"/>
        <end position="332"/>
    </location>
</feature>
<organism evidence="11 12">
    <name type="scientific">Eutypa lata (strain UCR-EL1)</name>
    <name type="common">Grapevine dieback disease fungus</name>
    <name type="synonym">Eutypa armeniacae</name>
    <dbReference type="NCBI Taxonomy" id="1287681"/>
    <lineage>
        <taxon>Eukaryota</taxon>
        <taxon>Fungi</taxon>
        <taxon>Dikarya</taxon>
        <taxon>Ascomycota</taxon>
        <taxon>Pezizomycotina</taxon>
        <taxon>Sordariomycetes</taxon>
        <taxon>Xylariomycetidae</taxon>
        <taxon>Xylariales</taxon>
        <taxon>Diatrypaceae</taxon>
        <taxon>Eutypa</taxon>
    </lineage>
</organism>
<feature type="compositionally biased region" description="Low complexity" evidence="8">
    <location>
        <begin position="1"/>
        <end position="25"/>
    </location>
</feature>
<evidence type="ECO:0000259" key="10">
    <source>
        <dbReference type="PROSITE" id="PS50868"/>
    </source>
</evidence>
<dbReference type="Gene3D" id="2.170.270.10">
    <property type="entry name" value="SET domain"/>
    <property type="match status" value="1"/>
</dbReference>
<keyword evidence="4" id="KW-0489">Methyltransferase</keyword>
<feature type="region of interest" description="Disordered" evidence="8">
    <location>
        <begin position="89"/>
        <end position="286"/>
    </location>
</feature>
<protein>
    <submittedName>
        <fullName evidence="11">Putative set domain-containing protein</fullName>
    </submittedName>
</protein>
<accession>M7T5X8</accession>
<dbReference type="PROSITE" id="PS50280">
    <property type="entry name" value="SET"/>
    <property type="match status" value="1"/>
</dbReference>
<feature type="compositionally biased region" description="Polar residues" evidence="8">
    <location>
        <begin position="30"/>
        <end position="48"/>
    </location>
</feature>
<keyword evidence="5" id="KW-0808">Transferase</keyword>
<dbReference type="PANTHER" id="PTHR22884">
    <property type="entry name" value="SET DOMAIN PROTEINS"/>
    <property type="match status" value="1"/>
</dbReference>
<dbReference type="OrthoDB" id="422362at2759"/>
<dbReference type="Pfam" id="PF00856">
    <property type="entry name" value="SET"/>
    <property type="match status" value="1"/>
</dbReference>
<feature type="region of interest" description="Disordered" evidence="8">
    <location>
        <begin position="1"/>
        <end position="63"/>
    </location>
</feature>
<keyword evidence="3" id="KW-0158">Chromosome</keyword>
<dbReference type="HOGENOM" id="CLU_004379_1_0_1"/>
<dbReference type="OMA" id="HNCRGVL"/>
<feature type="compositionally biased region" description="Basic and acidic residues" evidence="8">
    <location>
        <begin position="227"/>
        <end position="238"/>
    </location>
</feature>